<dbReference type="AlphaFoldDB" id="A0A0F8ZE55"/>
<protein>
    <submittedName>
        <fullName evidence="1">Uncharacterized protein</fullName>
    </submittedName>
</protein>
<accession>A0A0F8ZE55</accession>
<reference evidence="1" key="1">
    <citation type="journal article" date="2015" name="Nature">
        <title>Complex archaea that bridge the gap between prokaryotes and eukaryotes.</title>
        <authorList>
            <person name="Spang A."/>
            <person name="Saw J.H."/>
            <person name="Jorgensen S.L."/>
            <person name="Zaremba-Niedzwiedzka K."/>
            <person name="Martijn J."/>
            <person name="Lind A.E."/>
            <person name="van Eijk R."/>
            <person name="Schleper C."/>
            <person name="Guy L."/>
            <person name="Ettema T.J."/>
        </authorList>
    </citation>
    <scope>NUCLEOTIDE SEQUENCE</scope>
</reference>
<gene>
    <name evidence="1" type="ORF">LCGC14_2706500</name>
</gene>
<sequence>VDDTKTIVASADMSGDLACVKQALHSDMTGYTISRGDIIQLAASSETSTEQGYLVAQIELDPVYTGNPGA</sequence>
<organism evidence="1">
    <name type="scientific">marine sediment metagenome</name>
    <dbReference type="NCBI Taxonomy" id="412755"/>
    <lineage>
        <taxon>unclassified sequences</taxon>
        <taxon>metagenomes</taxon>
        <taxon>ecological metagenomes</taxon>
    </lineage>
</organism>
<proteinExistence type="predicted"/>
<comment type="caution">
    <text evidence="1">The sequence shown here is derived from an EMBL/GenBank/DDBJ whole genome shotgun (WGS) entry which is preliminary data.</text>
</comment>
<feature type="non-terminal residue" evidence="1">
    <location>
        <position position="1"/>
    </location>
</feature>
<name>A0A0F8ZE55_9ZZZZ</name>
<evidence type="ECO:0000313" key="1">
    <source>
        <dbReference type="EMBL" id="KKK92082.1"/>
    </source>
</evidence>
<dbReference type="EMBL" id="LAZR01048373">
    <property type="protein sequence ID" value="KKK92082.1"/>
    <property type="molecule type" value="Genomic_DNA"/>
</dbReference>